<feature type="compositionally biased region" description="Gly residues" evidence="1">
    <location>
        <begin position="514"/>
        <end position="523"/>
    </location>
</feature>
<evidence type="ECO:0000256" key="1">
    <source>
        <dbReference type="SAM" id="MobiDB-lite"/>
    </source>
</evidence>
<dbReference type="Gene3D" id="1.25.40.10">
    <property type="entry name" value="Tetratricopeptide repeat domain"/>
    <property type="match status" value="3"/>
</dbReference>
<dbReference type="EMBL" id="BMTD01000008">
    <property type="protein sequence ID" value="GGU99069.1"/>
    <property type="molecule type" value="Genomic_DNA"/>
</dbReference>
<gene>
    <name evidence="3" type="ORF">GCM10010260_39080</name>
</gene>
<dbReference type="Proteomes" id="UP000618795">
    <property type="component" value="Unassembled WGS sequence"/>
</dbReference>
<feature type="domain" description="CHAT" evidence="2">
    <location>
        <begin position="568"/>
        <end position="861"/>
    </location>
</feature>
<dbReference type="SUPFAM" id="SSF48452">
    <property type="entry name" value="TPR-like"/>
    <property type="match status" value="3"/>
</dbReference>
<keyword evidence="4" id="KW-1185">Reference proteome</keyword>
<dbReference type="InterPro" id="IPR024983">
    <property type="entry name" value="CHAT_dom"/>
</dbReference>
<dbReference type="InterPro" id="IPR011990">
    <property type="entry name" value="TPR-like_helical_dom_sf"/>
</dbReference>
<name>A0A918MBC1_9ACTN</name>
<reference evidence="3" key="1">
    <citation type="journal article" date="2014" name="Int. J. Syst. Evol. Microbiol.">
        <title>Complete genome sequence of Corynebacterium casei LMG S-19264T (=DSM 44701T), isolated from a smear-ripened cheese.</title>
        <authorList>
            <consortium name="US DOE Joint Genome Institute (JGI-PGF)"/>
            <person name="Walter F."/>
            <person name="Albersmeier A."/>
            <person name="Kalinowski J."/>
            <person name="Ruckert C."/>
        </authorList>
    </citation>
    <scope>NUCLEOTIDE SEQUENCE</scope>
    <source>
        <strain evidence="3">JCM 4369</strain>
    </source>
</reference>
<organism evidence="3 4">
    <name type="scientific">Streptomyces filipinensis</name>
    <dbReference type="NCBI Taxonomy" id="66887"/>
    <lineage>
        <taxon>Bacteria</taxon>
        <taxon>Bacillati</taxon>
        <taxon>Actinomycetota</taxon>
        <taxon>Actinomycetes</taxon>
        <taxon>Kitasatosporales</taxon>
        <taxon>Streptomycetaceae</taxon>
        <taxon>Streptomyces</taxon>
    </lineage>
</organism>
<dbReference type="RefSeq" id="WP_191874781.1">
    <property type="nucleotide sequence ID" value="NZ_BMTD01000008.1"/>
</dbReference>
<feature type="region of interest" description="Disordered" evidence="1">
    <location>
        <begin position="507"/>
        <end position="560"/>
    </location>
</feature>
<dbReference type="PANTHER" id="PTHR10098">
    <property type="entry name" value="RAPSYN-RELATED"/>
    <property type="match status" value="1"/>
</dbReference>
<evidence type="ECO:0000259" key="2">
    <source>
        <dbReference type="Pfam" id="PF12770"/>
    </source>
</evidence>
<dbReference type="AlphaFoldDB" id="A0A918MBC1"/>
<reference evidence="3" key="2">
    <citation type="submission" date="2020-09" db="EMBL/GenBank/DDBJ databases">
        <authorList>
            <person name="Sun Q."/>
            <person name="Ohkuma M."/>
        </authorList>
    </citation>
    <scope>NUCLEOTIDE SEQUENCE</scope>
    <source>
        <strain evidence="3">JCM 4369</strain>
    </source>
</reference>
<dbReference type="Pfam" id="PF12770">
    <property type="entry name" value="CHAT"/>
    <property type="match status" value="1"/>
</dbReference>
<dbReference type="SMART" id="SM00028">
    <property type="entry name" value="TPR"/>
    <property type="match status" value="4"/>
</dbReference>
<sequence length="872" mass="92621">MIRLPPTVRRIRADRSAKRQRWAEAYDMYREAARAYPERVLAAACWQDAAGMAGRLGRYSEQGDCSRRSLALLNGTVLNTPLVRRTRIRALLALAESLYRTGDLTGGEEVARRVYGMAAGKDADFAAEAFHRLGQAQLLQGQVGGALTAFVRAVETARAGGQGLEVAQELVSLGVAAATVGDDATARDCAAEAERLARASTRRERTTVLVSALGFRALVLRRERRGEEAVAYAREALTLLSDPVGRQDVAVLAQSRERLATCLLSCDEPQKAAEAIDLLRRNHAEAVERGDVLFVVSSAANLAGAHALVDAMEEALAWAERAVDAARNAGQGPHMAASTLLTLGTMLQVRGKHAEADRRLLEAVTLWEQVRATSRNEIEHIDLLGEQAQVYRALQRCRVAGGDPDGALEAAERVRGLLLEQRLLVGRSSGPVPGPGPRTAAWTARELSEQAARNNTVTLVYSLLGPARPSVRSGATTAYVWVIAPGGTRRHHEIDLATVRAAMPSAVAADPAPSGGGTGGGADGATAAEPPEERLLRALSQGTVVPDASTRDSSPLAERESHLVTDAQLRLLADAFLRPVEDDLTAAGTRRLVVVPDGFLHHLPFNALPLRDSTPLVDRYTVAVAPSTRQSPRAAGGSRPVEVSSSQALVVGNPDPPTQPLMPGLPAPVLRALPAAEREARDVADLYGARALLGAEATCEAVLARLPRARFAHFATHALAGEEVLRIPGALCLAPSGTPDPGGGTHGDGAGDSYLRAGHIEPLDLSDCPLVVLSACQTGWGKPSPEGNLGLARTFLATGVESVVVSLWPVDDRATADLMTAFHRYLVTGTTTGEALRRAVRDTRRRHPRPEDWAGFSLLGNADLRLSPVARG</sequence>
<proteinExistence type="predicted"/>
<evidence type="ECO:0000313" key="3">
    <source>
        <dbReference type="EMBL" id="GGU99069.1"/>
    </source>
</evidence>
<protein>
    <recommendedName>
        <fullName evidence="2">CHAT domain-containing protein</fullName>
    </recommendedName>
</protein>
<comment type="caution">
    <text evidence="3">The sequence shown here is derived from an EMBL/GenBank/DDBJ whole genome shotgun (WGS) entry which is preliminary data.</text>
</comment>
<dbReference type="InterPro" id="IPR019734">
    <property type="entry name" value="TPR_rpt"/>
</dbReference>
<evidence type="ECO:0000313" key="4">
    <source>
        <dbReference type="Proteomes" id="UP000618795"/>
    </source>
</evidence>
<accession>A0A918MBC1</accession>